<evidence type="ECO:0000256" key="1">
    <source>
        <dbReference type="SAM" id="MobiDB-lite"/>
    </source>
</evidence>
<dbReference type="AlphaFoldDB" id="A0A8K0GCT1"/>
<reference evidence="2" key="1">
    <citation type="submission" date="2019-08" db="EMBL/GenBank/DDBJ databases">
        <title>The genome of the North American firefly Photinus pyralis.</title>
        <authorList>
            <consortium name="Photinus pyralis genome working group"/>
            <person name="Fallon T.R."/>
            <person name="Sander Lower S.E."/>
            <person name="Weng J.-K."/>
        </authorList>
    </citation>
    <scope>NUCLEOTIDE SEQUENCE</scope>
    <source>
        <strain evidence="2">TRF0915ILg1</strain>
        <tissue evidence="2">Whole body</tissue>
    </source>
</reference>
<keyword evidence="3" id="KW-1185">Reference proteome</keyword>
<sequence length="356" mass="40947">MRCRHADNFENLAKKHVFTFVKENGIQDCFFTAKELVGKKWLKMFYLKHSKIPRRRAQKLCPAKAQKTNHAIPDDYFTKLITVLIKKGFEEKLAQMYNMDEKRCQLTIRQRQPVLAYMGVIRVHLVAHEHGENRTLGHSIPPLLICKGVRIKLKWHISLPAEACSHLDIRIVWLKSVPTANVMSGSRAAGIWPFNPSVIPESAFAPSVLTNRAFIGEVFENAQGANQTSDKLVADPSVTVSRLHLTQVTIQANTQKNDYLHNEAEEKEPTNQDERTDINKKDKRDKKSENQKENRNRKEAFENLDVNFTECGWLTTPALKVLKKNVQQLHNFKAQEVTRKLFSETSANLQLKKDIR</sequence>
<dbReference type="OrthoDB" id="6782267at2759"/>
<dbReference type="Proteomes" id="UP000801492">
    <property type="component" value="Unassembled WGS sequence"/>
</dbReference>
<accession>A0A8K0GCT1</accession>
<evidence type="ECO:0000313" key="3">
    <source>
        <dbReference type="Proteomes" id="UP000801492"/>
    </source>
</evidence>
<evidence type="ECO:0000313" key="2">
    <source>
        <dbReference type="EMBL" id="KAF2897102.1"/>
    </source>
</evidence>
<dbReference type="EMBL" id="VTPC01004478">
    <property type="protein sequence ID" value="KAF2897102.1"/>
    <property type="molecule type" value="Genomic_DNA"/>
</dbReference>
<name>A0A8K0GCT1_IGNLU</name>
<feature type="region of interest" description="Disordered" evidence="1">
    <location>
        <begin position="254"/>
        <end position="298"/>
    </location>
</feature>
<gene>
    <name evidence="2" type="ORF">ILUMI_09083</name>
</gene>
<organism evidence="2 3">
    <name type="scientific">Ignelater luminosus</name>
    <name type="common">Cucubano</name>
    <name type="synonym">Pyrophorus luminosus</name>
    <dbReference type="NCBI Taxonomy" id="2038154"/>
    <lineage>
        <taxon>Eukaryota</taxon>
        <taxon>Metazoa</taxon>
        <taxon>Ecdysozoa</taxon>
        <taxon>Arthropoda</taxon>
        <taxon>Hexapoda</taxon>
        <taxon>Insecta</taxon>
        <taxon>Pterygota</taxon>
        <taxon>Neoptera</taxon>
        <taxon>Endopterygota</taxon>
        <taxon>Coleoptera</taxon>
        <taxon>Polyphaga</taxon>
        <taxon>Elateriformia</taxon>
        <taxon>Elateroidea</taxon>
        <taxon>Elateridae</taxon>
        <taxon>Agrypninae</taxon>
        <taxon>Pyrophorini</taxon>
        <taxon>Ignelater</taxon>
    </lineage>
</organism>
<proteinExistence type="predicted"/>
<protein>
    <submittedName>
        <fullName evidence="2">Uncharacterized protein</fullName>
    </submittedName>
</protein>
<feature type="compositionally biased region" description="Basic and acidic residues" evidence="1">
    <location>
        <begin position="258"/>
        <end position="298"/>
    </location>
</feature>
<comment type="caution">
    <text evidence="2">The sequence shown here is derived from an EMBL/GenBank/DDBJ whole genome shotgun (WGS) entry which is preliminary data.</text>
</comment>